<dbReference type="EMBL" id="JACEIK010000753">
    <property type="protein sequence ID" value="MCD7461766.1"/>
    <property type="molecule type" value="Genomic_DNA"/>
</dbReference>
<accession>A0ABS8SSA9</accession>
<dbReference type="Proteomes" id="UP000823775">
    <property type="component" value="Unassembled WGS sequence"/>
</dbReference>
<dbReference type="PANTHER" id="PTHR48420:SF1">
    <property type="entry name" value="NON-HAEM DIOXYGENASE N-TERMINAL DOMAIN-CONTAINING PROTEIN"/>
    <property type="match status" value="1"/>
</dbReference>
<protein>
    <submittedName>
        <fullName evidence="1">Uncharacterized protein</fullName>
    </submittedName>
</protein>
<evidence type="ECO:0000313" key="1">
    <source>
        <dbReference type="EMBL" id="MCD7461766.1"/>
    </source>
</evidence>
<dbReference type="Gene3D" id="2.60.120.330">
    <property type="entry name" value="B-lactam Antibiotic, Isopenicillin N Synthase, Chain"/>
    <property type="match status" value="1"/>
</dbReference>
<dbReference type="PANTHER" id="PTHR48420">
    <property type="entry name" value="NON-HAEM DIOXYGENASE N-TERMINAL DOMAIN-CONTAINING PROTEIN"/>
    <property type="match status" value="1"/>
</dbReference>
<evidence type="ECO:0000313" key="2">
    <source>
        <dbReference type="Proteomes" id="UP000823775"/>
    </source>
</evidence>
<reference evidence="1 2" key="1">
    <citation type="journal article" date="2021" name="BMC Genomics">
        <title>Datura genome reveals duplications of psychoactive alkaloid biosynthetic genes and high mutation rate following tissue culture.</title>
        <authorList>
            <person name="Rajewski A."/>
            <person name="Carter-House D."/>
            <person name="Stajich J."/>
            <person name="Litt A."/>
        </authorList>
    </citation>
    <scope>NUCLEOTIDE SEQUENCE [LARGE SCALE GENOMIC DNA]</scope>
    <source>
        <strain evidence="1">AR-01</strain>
    </source>
</reference>
<dbReference type="InterPro" id="IPR027443">
    <property type="entry name" value="IPNS-like_sf"/>
</dbReference>
<organism evidence="1 2">
    <name type="scientific">Datura stramonium</name>
    <name type="common">Jimsonweed</name>
    <name type="synonym">Common thornapple</name>
    <dbReference type="NCBI Taxonomy" id="4076"/>
    <lineage>
        <taxon>Eukaryota</taxon>
        <taxon>Viridiplantae</taxon>
        <taxon>Streptophyta</taxon>
        <taxon>Embryophyta</taxon>
        <taxon>Tracheophyta</taxon>
        <taxon>Spermatophyta</taxon>
        <taxon>Magnoliopsida</taxon>
        <taxon>eudicotyledons</taxon>
        <taxon>Gunneridae</taxon>
        <taxon>Pentapetalae</taxon>
        <taxon>asterids</taxon>
        <taxon>lamiids</taxon>
        <taxon>Solanales</taxon>
        <taxon>Solanaceae</taxon>
        <taxon>Solanoideae</taxon>
        <taxon>Datureae</taxon>
        <taxon>Datura</taxon>
    </lineage>
</organism>
<name>A0ABS8SSA9_DATST</name>
<proteinExistence type="predicted"/>
<keyword evidence="2" id="KW-1185">Reference proteome</keyword>
<gene>
    <name evidence="1" type="ORF">HAX54_047065</name>
</gene>
<sequence>MKNELKTSSGIYIYRHLLTSPREARLITSSCPLVELAPRQAMTLLWALLCEPLPVQVAISSLNSDVTYTTLLPDITSTGNIKHKLNSQNIDILSQTLRTCGGLQSDSSSHKILGFGANEVYNFSCSSPVHASMSSWCGWHTDHGSLTGLTCGMFTRDAAEILCPDSAAGLYIKTRNGQIVKPIQYNTKYPCEDQEVILI</sequence>
<comment type="caution">
    <text evidence="1">The sequence shown here is derived from an EMBL/GenBank/DDBJ whole genome shotgun (WGS) entry which is preliminary data.</text>
</comment>